<dbReference type="Gene3D" id="3.40.190.10">
    <property type="entry name" value="Periplasmic binding protein-like II"/>
    <property type="match status" value="1"/>
</dbReference>
<comment type="similarity">
    <text evidence="1">Belongs to the UPF0065 (bug) family.</text>
</comment>
<keyword evidence="2" id="KW-0732">Signal</keyword>
<name>A0A3M6QZ60_9BURK</name>
<dbReference type="PANTHER" id="PTHR42928">
    <property type="entry name" value="TRICARBOXYLATE-BINDING PROTEIN"/>
    <property type="match status" value="1"/>
</dbReference>
<evidence type="ECO:0000313" key="3">
    <source>
        <dbReference type="EMBL" id="RMX07919.1"/>
    </source>
</evidence>
<dbReference type="PIRSF" id="PIRSF017082">
    <property type="entry name" value="YflP"/>
    <property type="match status" value="1"/>
</dbReference>
<dbReference type="EMBL" id="RDQO01000001">
    <property type="protein sequence ID" value="RMX07919.1"/>
    <property type="molecule type" value="Genomic_DNA"/>
</dbReference>
<dbReference type="Pfam" id="PF03401">
    <property type="entry name" value="TctC"/>
    <property type="match status" value="1"/>
</dbReference>
<accession>A0A3M6QZ60</accession>
<proteinExistence type="inferred from homology"/>
<dbReference type="InterPro" id="IPR005064">
    <property type="entry name" value="BUG"/>
</dbReference>
<evidence type="ECO:0000313" key="4">
    <source>
        <dbReference type="Proteomes" id="UP000278006"/>
    </source>
</evidence>
<dbReference type="InterPro" id="IPR042100">
    <property type="entry name" value="Bug_dom1"/>
</dbReference>
<dbReference type="AlphaFoldDB" id="A0A3M6QZ60"/>
<sequence length="325" mass="33777">MRSRTLSAVMLTLLPFFFHQGAHASTPYPSQPIRLVVPFPAGGPTDIVARPLAKALSDVLNQQVVVDNRGGAGGNIGAAIVAKAPSDGYTLLIGTVGTHAINQSLYSKLPFDPVDDFTSISLLAAAPVALFVNPAVPATTVEEFIALARKEPGRLTYGSAGPGSPGHLSGAIFADMAGIQLMHVPYKGSAPAIVDLQGGQIAAMFDPVQSPLPHLRAGTLRPLGISGSQRSPVLPDVPTIAEAGVPGYQTSAWWALFAPAGLPDEIQQKLEAATASVMQTTDMRAHLSVLGLEAIGSDGPALKRFIDSEVPKWQRAVQTSGASVD</sequence>
<protein>
    <submittedName>
        <fullName evidence="3">Tripartite tricarboxylate transporter substrate binding protein</fullName>
    </submittedName>
</protein>
<gene>
    <name evidence="3" type="ORF">D8I35_01990</name>
</gene>
<dbReference type="CDD" id="cd13578">
    <property type="entry name" value="PBP2_Bug27"/>
    <property type="match status" value="1"/>
</dbReference>
<evidence type="ECO:0000256" key="2">
    <source>
        <dbReference type="SAM" id="SignalP"/>
    </source>
</evidence>
<dbReference type="PANTHER" id="PTHR42928:SF5">
    <property type="entry name" value="BLR1237 PROTEIN"/>
    <property type="match status" value="1"/>
</dbReference>
<dbReference type="OrthoDB" id="8678477at2"/>
<keyword evidence="4" id="KW-1185">Reference proteome</keyword>
<evidence type="ECO:0000256" key="1">
    <source>
        <dbReference type="ARBA" id="ARBA00006987"/>
    </source>
</evidence>
<feature type="signal peptide" evidence="2">
    <location>
        <begin position="1"/>
        <end position="24"/>
    </location>
</feature>
<dbReference type="SUPFAM" id="SSF53850">
    <property type="entry name" value="Periplasmic binding protein-like II"/>
    <property type="match status" value="1"/>
</dbReference>
<dbReference type="Gene3D" id="3.40.190.150">
    <property type="entry name" value="Bordetella uptake gene, domain 1"/>
    <property type="match status" value="1"/>
</dbReference>
<reference evidence="3 4" key="1">
    <citation type="submission" date="2018-10" db="EMBL/GenBank/DDBJ databases">
        <title>Draft genome of Cortibacter populi DSM10536.</title>
        <authorList>
            <person name="Bernier A.-M."/>
            <person name="Bernard K."/>
        </authorList>
    </citation>
    <scope>NUCLEOTIDE SEQUENCE [LARGE SCALE GENOMIC DNA]</scope>
    <source>
        <strain evidence="3 4">DSM 105136</strain>
    </source>
</reference>
<dbReference type="RefSeq" id="WP_122226042.1">
    <property type="nucleotide sequence ID" value="NZ_RDQO01000001.1"/>
</dbReference>
<organism evidence="3 4">
    <name type="scientific">Corticibacter populi</name>
    <dbReference type="NCBI Taxonomy" id="1550736"/>
    <lineage>
        <taxon>Bacteria</taxon>
        <taxon>Pseudomonadati</taxon>
        <taxon>Pseudomonadota</taxon>
        <taxon>Betaproteobacteria</taxon>
        <taxon>Burkholderiales</taxon>
        <taxon>Comamonadaceae</taxon>
        <taxon>Corticibacter</taxon>
    </lineage>
</organism>
<dbReference type="Proteomes" id="UP000278006">
    <property type="component" value="Unassembled WGS sequence"/>
</dbReference>
<feature type="chain" id="PRO_5017965536" evidence="2">
    <location>
        <begin position="25"/>
        <end position="325"/>
    </location>
</feature>
<comment type="caution">
    <text evidence="3">The sequence shown here is derived from an EMBL/GenBank/DDBJ whole genome shotgun (WGS) entry which is preliminary data.</text>
</comment>